<comment type="caution">
    <text evidence="1">The sequence shown here is derived from an EMBL/GenBank/DDBJ whole genome shotgun (WGS) entry which is preliminary data.</text>
</comment>
<organism evidence="1">
    <name type="scientific">bioreactor metagenome</name>
    <dbReference type="NCBI Taxonomy" id="1076179"/>
    <lineage>
        <taxon>unclassified sequences</taxon>
        <taxon>metagenomes</taxon>
        <taxon>ecological metagenomes</taxon>
    </lineage>
</organism>
<proteinExistence type="predicted"/>
<name>A0A645H1U7_9ZZZZ</name>
<dbReference type="EMBL" id="VSSQ01085288">
    <property type="protein sequence ID" value="MPN32995.1"/>
    <property type="molecule type" value="Genomic_DNA"/>
</dbReference>
<dbReference type="AlphaFoldDB" id="A0A645H1U7"/>
<reference evidence="1" key="1">
    <citation type="submission" date="2019-08" db="EMBL/GenBank/DDBJ databases">
        <authorList>
            <person name="Kucharzyk K."/>
            <person name="Murdoch R.W."/>
            <person name="Higgins S."/>
            <person name="Loffler F."/>
        </authorList>
    </citation>
    <scope>NUCLEOTIDE SEQUENCE</scope>
</reference>
<gene>
    <name evidence="1" type="ORF">SDC9_180478</name>
</gene>
<sequence length="124" mass="14818">MNISAQLGQLGRNVQPRNPFLFNHLLIDIIQGTDNTRQICQQLSDLVYKIRNERQKREDDDADQKQHDYQDAYRTFDVQPVLKQFDERREDIIQKSCHKNWCKDRRDEGPDRIKNKIDFCGNPD</sequence>
<protein>
    <submittedName>
        <fullName evidence="1">Uncharacterized protein</fullName>
    </submittedName>
</protein>
<accession>A0A645H1U7</accession>
<evidence type="ECO:0000313" key="1">
    <source>
        <dbReference type="EMBL" id="MPN32995.1"/>
    </source>
</evidence>